<feature type="transmembrane region" description="Helical" evidence="1">
    <location>
        <begin position="258"/>
        <end position="285"/>
    </location>
</feature>
<keyword evidence="1" id="KW-0472">Membrane</keyword>
<feature type="transmembrane region" description="Helical" evidence="1">
    <location>
        <begin position="221"/>
        <end position="246"/>
    </location>
</feature>
<sequence>MRFRQSPAGTDLVLGHRHGFPVSALDNLVGITDLSRTSVAHRMSAFIATSTIPGPLCARFRIDLIYIHHLQLDSKLGAAFLGNLAAAIFYGVTSVQTFLYFRSNSRDTFAFKALIFFLWILDGVHLAFITHGLYYYMVSNFANPVALLVPTWSVLAQVYITCISDLIIRAIFTRRVFVLSSRKWLLIVIIAIFSLTTAVTGSLFAATAENKTFFALNDISWILYTALSSGVAADCFIAVSLVFFLLQARTGFEKTDSLVNTLMAYTINTGLFTTLCQIACLITYAVWPMEFIFMGVYFSLSALYLNSLLATLNARGSLREAHGLTSVPMELSKRSSKYPSQLESISYGETSMTHFRPLVISVDRHIETTVQADDKEPRAI</sequence>
<feature type="domain" description="DUF6534" evidence="2">
    <location>
        <begin position="231"/>
        <end position="316"/>
    </location>
</feature>
<feature type="transmembrane region" description="Helical" evidence="1">
    <location>
        <begin position="184"/>
        <end position="206"/>
    </location>
</feature>
<dbReference type="PANTHER" id="PTHR40465">
    <property type="entry name" value="CHROMOSOME 1, WHOLE GENOME SHOTGUN SEQUENCE"/>
    <property type="match status" value="1"/>
</dbReference>
<protein>
    <recommendedName>
        <fullName evidence="2">DUF6534 domain-containing protein</fullName>
    </recommendedName>
</protein>
<name>A0ABR3IQ88_9AGAR</name>
<feature type="transmembrane region" description="Helical" evidence="1">
    <location>
        <begin position="80"/>
        <end position="101"/>
    </location>
</feature>
<feature type="transmembrane region" description="Helical" evidence="1">
    <location>
        <begin position="113"/>
        <end position="137"/>
    </location>
</feature>
<accession>A0ABR3IQ88</accession>
<keyword evidence="1" id="KW-0812">Transmembrane</keyword>
<keyword evidence="1" id="KW-1133">Transmembrane helix</keyword>
<evidence type="ECO:0000313" key="3">
    <source>
        <dbReference type="EMBL" id="KAL0945450.1"/>
    </source>
</evidence>
<evidence type="ECO:0000259" key="2">
    <source>
        <dbReference type="Pfam" id="PF20152"/>
    </source>
</evidence>
<evidence type="ECO:0000256" key="1">
    <source>
        <dbReference type="SAM" id="Phobius"/>
    </source>
</evidence>
<feature type="transmembrane region" description="Helical" evidence="1">
    <location>
        <begin position="291"/>
        <end position="312"/>
    </location>
</feature>
<feature type="transmembrane region" description="Helical" evidence="1">
    <location>
        <begin position="149"/>
        <end position="172"/>
    </location>
</feature>
<proteinExistence type="predicted"/>
<gene>
    <name evidence="3" type="ORF">HGRIS_000940</name>
</gene>
<dbReference type="InterPro" id="IPR045339">
    <property type="entry name" value="DUF6534"/>
</dbReference>
<organism evidence="3 4">
    <name type="scientific">Hohenbuehelia grisea</name>
    <dbReference type="NCBI Taxonomy" id="104357"/>
    <lineage>
        <taxon>Eukaryota</taxon>
        <taxon>Fungi</taxon>
        <taxon>Dikarya</taxon>
        <taxon>Basidiomycota</taxon>
        <taxon>Agaricomycotina</taxon>
        <taxon>Agaricomycetes</taxon>
        <taxon>Agaricomycetidae</taxon>
        <taxon>Agaricales</taxon>
        <taxon>Pleurotineae</taxon>
        <taxon>Pleurotaceae</taxon>
        <taxon>Hohenbuehelia</taxon>
    </lineage>
</organism>
<evidence type="ECO:0000313" key="4">
    <source>
        <dbReference type="Proteomes" id="UP001556367"/>
    </source>
</evidence>
<keyword evidence="4" id="KW-1185">Reference proteome</keyword>
<dbReference type="Pfam" id="PF20152">
    <property type="entry name" value="DUF6534"/>
    <property type="match status" value="1"/>
</dbReference>
<dbReference type="PANTHER" id="PTHR40465:SF1">
    <property type="entry name" value="DUF6534 DOMAIN-CONTAINING PROTEIN"/>
    <property type="match status" value="1"/>
</dbReference>
<dbReference type="EMBL" id="JASNQZ010000018">
    <property type="protein sequence ID" value="KAL0945450.1"/>
    <property type="molecule type" value="Genomic_DNA"/>
</dbReference>
<comment type="caution">
    <text evidence="3">The sequence shown here is derived from an EMBL/GenBank/DDBJ whole genome shotgun (WGS) entry which is preliminary data.</text>
</comment>
<reference evidence="4" key="1">
    <citation type="submission" date="2024-06" db="EMBL/GenBank/DDBJ databases">
        <title>Multi-omics analyses provide insights into the biosynthesis of the anticancer antibiotic pleurotin in Hohenbuehelia grisea.</title>
        <authorList>
            <person name="Weaver J.A."/>
            <person name="Alberti F."/>
        </authorList>
    </citation>
    <scope>NUCLEOTIDE SEQUENCE [LARGE SCALE GENOMIC DNA]</scope>
    <source>
        <strain evidence="4">T-177</strain>
    </source>
</reference>
<dbReference type="Proteomes" id="UP001556367">
    <property type="component" value="Unassembled WGS sequence"/>
</dbReference>